<keyword evidence="16" id="KW-1185">Reference proteome</keyword>
<keyword evidence="7 10" id="KW-0573">Peptidoglycan synthesis</keyword>
<evidence type="ECO:0000256" key="5">
    <source>
        <dbReference type="ARBA" id="ARBA00022840"/>
    </source>
</evidence>
<keyword evidence="4 10" id="KW-0547">Nucleotide-binding</keyword>
<comment type="pathway">
    <text evidence="10 11">Cell wall biogenesis; peptidoglycan biosynthesis.</text>
</comment>
<evidence type="ECO:0000313" key="16">
    <source>
        <dbReference type="Proteomes" id="UP000232638"/>
    </source>
</evidence>
<sequence length="452" mass="46649">MWSLRPAAERVGGRLLGADLPFSAVVTDSRADCTGALFVALRGERFDGHDYVAGARAKGAAAALVDHALPLDLPQWVVADTRLALGSLAAAWRARFPGRVAAVTGSNGKTTVKELLAAILSQVGPTRATQGNLNNDIGMPLTLLRAREEAFLVLEMGANHPGEIAYMTAIGQPEVALITNAGRAHLEGFGSLEGVARAKGEIAQGLPPDGVFVVPGDSPYTPLWQGLAAGRAVLTFALDTPADLWAASGSIASRWDADGFRTAFVANRGSTLLPLELRLAGVHNVRNALAAAAAALALGVGVDAVRAGLLALAPVPGRLCPRTGSGRRIIDDTYNANPDSVAAAVAVLTGLPGRPWLVLGDLGELGPRSLDLHREAGSQARAAGIERLFCVGTRSAAAADAFGPGAQHFADQAALIAHLRAAMTPDTLVLIKGSRAARMELVLNALCGNDSD</sequence>
<keyword evidence="3 10" id="KW-0132">Cell division</keyword>
<dbReference type="Proteomes" id="UP000232638">
    <property type="component" value="Chromosome"/>
</dbReference>
<dbReference type="EC" id="6.3.2.10" evidence="10 11"/>
<dbReference type="Pfam" id="PF08245">
    <property type="entry name" value="Mur_ligase_M"/>
    <property type="match status" value="1"/>
</dbReference>
<evidence type="ECO:0000259" key="12">
    <source>
        <dbReference type="Pfam" id="PF01225"/>
    </source>
</evidence>
<comment type="catalytic activity">
    <reaction evidence="10 11">
        <text>D-alanyl-D-alanine + UDP-N-acetyl-alpha-D-muramoyl-L-alanyl-gamma-D-glutamyl-meso-2,6-diaminopimelate + ATP = UDP-N-acetyl-alpha-D-muramoyl-L-alanyl-gamma-D-glutamyl-meso-2,6-diaminopimeloyl-D-alanyl-D-alanine + ADP + phosphate + H(+)</text>
        <dbReference type="Rhea" id="RHEA:28374"/>
        <dbReference type="ChEBI" id="CHEBI:15378"/>
        <dbReference type="ChEBI" id="CHEBI:30616"/>
        <dbReference type="ChEBI" id="CHEBI:43474"/>
        <dbReference type="ChEBI" id="CHEBI:57822"/>
        <dbReference type="ChEBI" id="CHEBI:61386"/>
        <dbReference type="ChEBI" id="CHEBI:83905"/>
        <dbReference type="ChEBI" id="CHEBI:456216"/>
        <dbReference type="EC" id="6.3.2.10"/>
    </reaction>
</comment>
<feature type="domain" description="Mur ligase N-terminal catalytic" evidence="12">
    <location>
        <begin position="24"/>
        <end position="69"/>
    </location>
</feature>
<evidence type="ECO:0000256" key="1">
    <source>
        <dbReference type="ARBA" id="ARBA00022490"/>
    </source>
</evidence>
<dbReference type="GO" id="GO:0071555">
    <property type="term" value="P:cell wall organization"/>
    <property type="evidence" value="ECO:0007669"/>
    <property type="project" value="UniProtKB-KW"/>
</dbReference>
<keyword evidence="1 10" id="KW-0963">Cytoplasm</keyword>
<feature type="binding site" evidence="10">
    <location>
        <begin position="105"/>
        <end position="111"/>
    </location>
    <ligand>
        <name>ATP</name>
        <dbReference type="ChEBI" id="CHEBI:30616"/>
    </ligand>
</feature>
<feature type="domain" description="Mur ligase C-terminal" evidence="13">
    <location>
        <begin position="322"/>
        <end position="435"/>
    </location>
</feature>
<keyword evidence="8 10" id="KW-0131">Cell cycle</keyword>
<dbReference type="InterPro" id="IPR005863">
    <property type="entry name" value="UDP-N-AcMur_synth"/>
</dbReference>
<dbReference type="AlphaFoldDB" id="A0A2K8U3F0"/>
<evidence type="ECO:0000256" key="8">
    <source>
        <dbReference type="ARBA" id="ARBA00023306"/>
    </source>
</evidence>
<dbReference type="InterPro" id="IPR051046">
    <property type="entry name" value="MurCDEF_CellWall_CoF430Synth"/>
</dbReference>
<dbReference type="SUPFAM" id="SSF53623">
    <property type="entry name" value="MurD-like peptide ligases, catalytic domain"/>
    <property type="match status" value="1"/>
</dbReference>
<dbReference type="InterPro" id="IPR035911">
    <property type="entry name" value="MurE/MurF_N"/>
</dbReference>
<evidence type="ECO:0000259" key="14">
    <source>
        <dbReference type="Pfam" id="PF08245"/>
    </source>
</evidence>
<evidence type="ECO:0000256" key="2">
    <source>
        <dbReference type="ARBA" id="ARBA00022598"/>
    </source>
</evidence>
<protein>
    <recommendedName>
        <fullName evidence="10 11">UDP-N-acetylmuramoyl-tripeptide--D-alanyl-D-alanine ligase</fullName>
        <ecNumber evidence="10 11">6.3.2.10</ecNumber>
    </recommendedName>
    <alternativeName>
        <fullName evidence="10">D-alanyl-D-alanine-adding enzyme</fullName>
    </alternativeName>
</protein>
<evidence type="ECO:0000259" key="13">
    <source>
        <dbReference type="Pfam" id="PF02875"/>
    </source>
</evidence>
<keyword evidence="2 10" id="KW-0436">Ligase</keyword>
<accession>A0A2K8U3F0</accession>
<dbReference type="Pfam" id="PF01225">
    <property type="entry name" value="Mur_ligase"/>
    <property type="match status" value="1"/>
</dbReference>
<name>A0A2K8U3F0_9GAMM</name>
<proteinExistence type="inferred from homology"/>
<dbReference type="InterPro" id="IPR000713">
    <property type="entry name" value="Mur_ligase_N"/>
</dbReference>
<dbReference type="Gene3D" id="3.40.1190.10">
    <property type="entry name" value="Mur-like, catalytic domain"/>
    <property type="match status" value="1"/>
</dbReference>
<gene>
    <name evidence="10" type="primary">murF</name>
    <name evidence="15" type="ORF">THSYN_03495</name>
</gene>
<dbReference type="InterPro" id="IPR013221">
    <property type="entry name" value="Mur_ligase_cen"/>
</dbReference>
<dbReference type="SUPFAM" id="SSF63418">
    <property type="entry name" value="MurE/MurF N-terminal domain"/>
    <property type="match status" value="1"/>
</dbReference>
<evidence type="ECO:0000256" key="9">
    <source>
        <dbReference type="ARBA" id="ARBA00023316"/>
    </source>
</evidence>
<dbReference type="GO" id="GO:0005737">
    <property type="term" value="C:cytoplasm"/>
    <property type="evidence" value="ECO:0007669"/>
    <property type="project" value="UniProtKB-SubCell"/>
</dbReference>
<dbReference type="UniPathway" id="UPA00219"/>
<comment type="similarity">
    <text evidence="10">Belongs to the MurCDEF family. MurF subfamily.</text>
</comment>
<dbReference type="Pfam" id="PF02875">
    <property type="entry name" value="Mur_ligase_C"/>
    <property type="match status" value="1"/>
</dbReference>
<comment type="function">
    <text evidence="10 11">Involved in cell wall formation. Catalyzes the final step in the synthesis of UDP-N-acetylmuramoyl-pentapeptide, the precursor of murein.</text>
</comment>
<dbReference type="PANTHER" id="PTHR43024:SF1">
    <property type="entry name" value="UDP-N-ACETYLMURAMOYL-TRIPEPTIDE--D-ALANYL-D-ALANINE LIGASE"/>
    <property type="match status" value="1"/>
</dbReference>
<evidence type="ECO:0000313" key="15">
    <source>
        <dbReference type="EMBL" id="AUB80116.1"/>
    </source>
</evidence>
<evidence type="ECO:0000256" key="10">
    <source>
        <dbReference type="HAMAP-Rule" id="MF_02019"/>
    </source>
</evidence>
<dbReference type="GO" id="GO:0047480">
    <property type="term" value="F:UDP-N-acetylmuramoyl-tripeptide-D-alanyl-D-alanine ligase activity"/>
    <property type="evidence" value="ECO:0007669"/>
    <property type="project" value="UniProtKB-UniRule"/>
</dbReference>
<reference evidence="15 16" key="1">
    <citation type="submission" date="2017-03" db="EMBL/GenBank/DDBJ databases">
        <title>Complete genome sequence of Candidatus 'Thiodictyon syntrophicum' sp. nov. strain Cad16T, a photolithoautotroph purple sulfur bacterium isolated from an alpine meromictic lake.</title>
        <authorList>
            <person name="Luedin S.M."/>
            <person name="Pothier J.F."/>
            <person name="Danza F."/>
            <person name="Storelli N."/>
            <person name="Wittwer M."/>
            <person name="Tonolla M."/>
        </authorList>
    </citation>
    <scope>NUCLEOTIDE SEQUENCE [LARGE SCALE GENOMIC DNA]</scope>
    <source>
        <strain evidence="15 16">Cad16T</strain>
    </source>
</reference>
<dbReference type="Gene3D" id="3.40.1390.10">
    <property type="entry name" value="MurE/MurF, N-terminal domain"/>
    <property type="match status" value="1"/>
</dbReference>
<dbReference type="GO" id="GO:0008360">
    <property type="term" value="P:regulation of cell shape"/>
    <property type="evidence" value="ECO:0007669"/>
    <property type="project" value="UniProtKB-KW"/>
</dbReference>
<dbReference type="InterPro" id="IPR004101">
    <property type="entry name" value="Mur_ligase_C"/>
</dbReference>
<evidence type="ECO:0000256" key="6">
    <source>
        <dbReference type="ARBA" id="ARBA00022960"/>
    </source>
</evidence>
<dbReference type="EMBL" id="CP020370">
    <property type="protein sequence ID" value="AUB80116.1"/>
    <property type="molecule type" value="Genomic_DNA"/>
</dbReference>
<dbReference type="InterPro" id="IPR036565">
    <property type="entry name" value="Mur-like_cat_sf"/>
</dbReference>
<dbReference type="SUPFAM" id="SSF53244">
    <property type="entry name" value="MurD-like peptide ligases, peptide-binding domain"/>
    <property type="match status" value="1"/>
</dbReference>
<evidence type="ECO:0000256" key="7">
    <source>
        <dbReference type="ARBA" id="ARBA00022984"/>
    </source>
</evidence>
<dbReference type="GO" id="GO:0008766">
    <property type="term" value="F:UDP-N-acetylmuramoylalanyl-D-glutamyl-2,6-diaminopimelate-D-alanyl-D-alanine ligase activity"/>
    <property type="evidence" value="ECO:0007669"/>
    <property type="project" value="RHEA"/>
</dbReference>
<dbReference type="RefSeq" id="WP_100917924.1">
    <property type="nucleotide sequence ID" value="NZ_CP020370.1"/>
</dbReference>
<dbReference type="GO" id="GO:0005524">
    <property type="term" value="F:ATP binding"/>
    <property type="evidence" value="ECO:0007669"/>
    <property type="project" value="UniProtKB-UniRule"/>
</dbReference>
<keyword evidence="5 10" id="KW-0067">ATP-binding</keyword>
<feature type="domain" description="Mur ligase central" evidence="14">
    <location>
        <begin position="103"/>
        <end position="295"/>
    </location>
</feature>
<keyword evidence="9 10" id="KW-0961">Cell wall biogenesis/degradation</keyword>
<dbReference type="NCBIfam" id="TIGR01143">
    <property type="entry name" value="murF"/>
    <property type="match status" value="1"/>
</dbReference>
<dbReference type="PANTHER" id="PTHR43024">
    <property type="entry name" value="UDP-N-ACETYLMURAMOYL-TRIPEPTIDE--D-ALANYL-D-ALANINE LIGASE"/>
    <property type="match status" value="1"/>
</dbReference>
<comment type="subcellular location">
    <subcellularLocation>
        <location evidence="10 11">Cytoplasm</location>
    </subcellularLocation>
</comment>
<dbReference type="GO" id="GO:0009252">
    <property type="term" value="P:peptidoglycan biosynthetic process"/>
    <property type="evidence" value="ECO:0007669"/>
    <property type="project" value="UniProtKB-UniRule"/>
</dbReference>
<dbReference type="Gene3D" id="3.90.190.20">
    <property type="entry name" value="Mur ligase, C-terminal domain"/>
    <property type="match status" value="1"/>
</dbReference>
<dbReference type="GO" id="GO:0051301">
    <property type="term" value="P:cell division"/>
    <property type="evidence" value="ECO:0007669"/>
    <property type="project" value="UniProtKB-KW"/>
</dbReference>
<evidence type="ECO:0000256" key="11">
    <source>
        <dbReference type="RuleBase" id="RU004136"/>
    </source>
</evidence>
<dbReference type="OrthoDB" id="9801978at2"/>
<dbReference type="HAMAP" id="MF_02019">
    <property type="entry name" value="MurF"/>
    <property type="match status" value="1"/>
</dbReference>
<dbReference type="KEGG" id="tsy:THSYN_03495"/>
<dbReference type="InterPro" id="IPR036615">
    <property type="entry name" value="Mur_ligase_C_dom_sf"/>
</dbReference>
<evidence type="ECO:0000256" key="3">
    <source>
        <dbReference type="ARBA" id="ARBA00022618"/>
    </source>
</evidence>
<evidence type="ECO:0000256" key="4">
    <source>
        <dbReference type="ARBA" id="ARBA00022741"/>
    </source>
</evidence>
<keyword evidence="6 10" id="KW-0133">Cell shape</keyword>
<organism evidence="15 16">
    <name type="scientific">Candidatus Thiodictyon syntrophicum</name>
    <dbReference type="NCBI Taxonomy" id="1166950"/>
    <lineage>
        <taxon>Bacteria</taxon>
        <taxon>Pseudomonadati</taxon>
        <taxon>Pseudomonadota</taxon>
        <taxon>Gammaproteobacteria</taxon>
        <taxon>Chromatiales</taxon>
        <taxon>Chromatiaceae</taxon>
        <taxon>Thiodictyon</taxon>
    </lineage>
</organism>